<dbReference type="EMBL" id="AP022598">
    <property type="protein sequence ID" value="BBY77997.1"/>
    <property type="molecule type" value="Genomic_DNA"/>
</dbReference>
<dbReference type="RefSeq" id="WP_163768593.1">
    <property type="nucleotide sequence ID" value="NZ_AP022598.1"/>
</dbReference>
<evidence type="ECO:0000256" key="2">
    <source>
        <dbReference type="ARBA" id="ARBA00023002"/>
    </source>
</evidence>
<dbReference type="InterPro" id="IPR036291">
    <property type="entry name" value="NAD(P)-bd_dom_sf"/>
</dbReference>
<dbReference type="InterPro" id="IPR051911">
    <property type="entry name" value="SDR_oxidoreductase"/>
</dbReference>
<dbReference type="InterPro" id="IPR002347">
    <property type="entry name" value="SDR_fam"/>
</dbReference>
<dbReference type="PANTHER" id="PTHR43976:SF16">
    <property type="entry name" value="SHORT-CHAIN DEHYDROGENASE_REDUCTASE FAMILY PROTEIN"/>
    <property type="match status" value="1"/>
</dbReference>
<proteinExistence type="inferred from homology"/>
<protein>
    <submittedName>
        <fullName evidence="4">Short-chain dehydrogenase/reductase</fullName>
    </submittedName>
</protein>
<accession>A0A7I7U9Q2</accession>
<dbReference type="GO" id="GO:0016491">
    <property type="term" value="F:oxidoreductase activity"/>
    <property type="evidence" value="ECO:0007669"/>
    <property type="project" value="UniProtKB-KW"/>
</dbReference>
<dbReference type="PRINTS" id="PR00080">
    <property type="entry name" value="SDRFAMILY"/>
</dbReference>
<keyword evidence="2" id="KW-0560">Oxidoreductase</keyword>
<evidence type="ECO:0000256" key="3">
    <source>
        <dbReference type="RuleBase" id="RU000363"/>
    </source>
</evidence>
<dbReference type="Pfam" id="PF00106">
    <property type="entry name" value="adh_short"/>
    <property type="match status" value="1"/>
</dbReference>
<dbReference type="Gene3D" id="3.40.50.720">
    <property type="entry name" value="NAD(P)-binding Rossmann-like Domain"/>
    <property type="match status" value="1"/>
</dbReference>
<evidence type="ECO:0000313" key="4">
    <source>
        <dbReference type="EMBL" id="BBY77997.1"/>
    </source>
</evidence>
<comment type="similarity">
    <text evidence="1 3">Belongs to the short-chain dehydrogenases/reductases (SDR) family.</text>
</comment>
<sequence>MTKTWFVTGTSRGMGRELVEQLLARGDRVAATLRSPAQLDDLAERYGDRLWRRALDVTDADDIRAAMAEAFAAHDRIDVVVSNAGYGIFGAAEDLSDTQIDEVIATNLTGSIQLARAALPHLRAQGGGLLMQMSSMGGYMTFPAFSLYHATKWGIEGFYDAMSPEVEPFGIRTTLVAPGIVRTGFFDAATRVPFSAPYRGGPADRAPTTADEMAVDPVRVVAAIIRAADADVPPRRLVLGTDAYTLITDALTERLADVAGQRDTAATADFPAPSQALEG</sequence>
<dbReference type="CDD" id="cd05374">
    <property type="entry name" value="17beta-HSD-like_SDR_c"/>
    <property type="match status" value="1"/>
</dbReference>
<evidence type="ECO:0000313" key="5">
    <source>
        <dbReference type="Proteomes" id="UP000466554"/>
    </source>
</evidence>
<dbReference type="PRINTS" id="PR00081">
    <property type="entry name" value="GDHRDH"/>
</dbReference>
<dbReference type="SUPFAM" id="SSF51735">
    <property type="entry name" value="NAD(P)-binding Rossmann-fold domains"/>
    <property type="match status" value="1"/>
</dbReference>
<dbReference type="PANTHER" id="PTHR43976">
    <property type="entry name" value="SHORT CHAIN DEHYDROGENASE"/>
    <property type="match status" value="1"/>
</dbReference>
<dbReference type="Proteomes" id="UP000466554">
    <property type="component" value="Chromosome"/>
</dbReference>
<dbReference type="AlphaFoldDB" id="A0A7I7U9Q2"/>
<reference evidence="4 5" key="1">
    <citation type="journal article" date="2019" name="Emerg. Microbes Infect.">
        <title>Comprehensive subspecies identification of 175 nontuberculous mycobacteria species based on 7547 genomic profiles.</title>
        <authorList>
            <person name="Matsumoto Y."/>
            <person name="Kinjo T."/>
            <person name="Motooka D."/>
            <person name="Nabeya D."/>
            <person name="Jung N."/>
            <person name="Uechi K."/>
            <person name="Horii T."/>
            <person name="Iida T."/>
            <person name="Fujita J."/>
            <person name="Nakamura S."/>
        </authorList>
    </citation>
    <scope>NUCLEOTIDE SEQUENCE [LARGE SCALE GENOMIC DNA]</scope>
    <source>
        <strain evidence="4 5">JCM 6367</strain>
    </source>
</reference>
<evidence type="ECO:0000256" key="1">
    <source>
        <dbReference type="ARBA" id="ARBA00006484"/>
    </source>
</evidence>
<organism evidence="4 5">
    <name type="scientific">Mycolicibacterium parafortuitum</name>
    <name type="common">Mycobacterium parafortuitum</name>
    <dbReference type="NCBI Taxonomy" id="39692"/>
    <lineage>
        <taxon>Bacteria</taxon>
        <taxon>Bacillati</taxon>
        <taxon>Actinomycetota</taxon>
        <taxon>Actinomycetes</taxon>
        <taxon>Mycobacteriales</taxon>
        <taxon>Mycobacteriaceae</taxon>
        <taxon>Mycolicibacterium</taxon>
    </lineage>
</organism>
<gene>
    <name evidence="4" type="ORF">MPRF_48960</name>
</gene>
<dbReference type="NCBIfam" id="NF005065">
    <property type="entry name" value="PRK06482.1"/>
    <property type="match status" value="1"/>
</dbReference>
<name>A0A7I7U9Q2_MYCPF</name>